<dbReference type="RefSeq" id="XP_027774829.1">
    <property type="nucleotide sequence ID" value="XM_027919028.1"/>
</dbReference>
<dbReference type="GeneID" id="107028774"/>
<name>A0ABM1VGG1_SOLPN</name>
<evidence type="ECO:0000313" key="4">
    <source>
        <dbReference type="Proteomes" id="UP000694930"/>
    </source>
</evidence>
<feature type="compositionally biased region" description="Basic and acidic residues" evidence="1">
    <location>
        <begin position="896"/>
        <end position="914"/>
    </location>
</feature>
<evidence type="ECO:0000256" key="1">
    <source>
        <dbReference type="SAM" id="MobiDB-lite"/>
    </source>
</evidence>
<feature type="compositionally biased region" description="Basic and acidic residues" evidence="1">
    <location>
        <begin position="789"/>
        <end position="806"/>
    </location>
</feature>
<feature type="compositionally biased region" description="Basic and acidic residues" evidence="1">
    <location>
        <begin position="719"/>
        <end position="731"/>
    </location>
</feature>
<dbReference type="PANTHER" id="PTHR32166:SF74">
    <property type="entry name" value="OS05G0256350 PROTEIN"/>
    <property type="match status" value="1"/>
</dbReference>
<dbReference type="SUPFAM" id="SSF53098">
    <property type="entry name" value="Ribonuclease H-like"/>
    <property type="match status" value="1"/>
</dbReference>
<dbReference type="InterPro" id="IPR007021">
    <property type="entry name" value="DUF659"/>
</dbReference>
<proteinExistence type="predicted"/>
<dbReference type="PANTHER" id="PTHR32166">
    <property type="entry name" value="OSJNBA0013A04.12 PROTEIN"/>
    <property type="match status" value="1"/>
</dbReference>
<dbReference type="Proteomes" id="UP000694930">
    <property type="component" value="Chromosome 8"/>
</dbReference>
<reference evidence="4" key="1">
    <citation type="journal article" date="2014" name="Nat. Genet.">
        <title>The genome of the stress-tolerant wild tomato species Solanum pennellii.</title>
        <authorList>
            <person name="Bolger A."/>
            <person name="Scossa F."/>
            <person name="Bolger M.E."/>
            <person name="Lanz C."/>
            <person name="Maumus F."/>
            <person name="Tohge T."/>
            <person name="Quesneville H."/>
            <person name="Alseekh S."/>
            <person name="Sorensen I."/>
            <person name="Lichtenstein G."/>
            <person name="Fich E.A."/>
            <person name="Conte M."/>
            <person name="Keller H."/>
            <person name="Schneeberger K."/>
            <person name="Schwacke R."/>
            <person name="Ofner I."/>
            <person name="Vrebalov J."/>
            <person name="Xu Y."/>
            <person name="Osorio S."/>
            <person name="Aflitos S.A."/>
            <person name="Schijlen E."/>
            <person name="Jimenez-Gomez J.M."/>
            <person name="Ryngajllo M."/>
            <person name="Kimura S."/>
            <person name="Kumar R."/>
            <person name="Koenig D."/>
            <person name="Headland L.R."/>
            <person name="Maloof J.N."/>
            <person name="Sinha N."/>
            <person name="van Ham R.C."/>
            <person name="Lankhorst R.K."/>
            <person name="Mao L."/>
            <person name="Vogel A."/>
            <person name="Arsova B."/>
            <person name="Panstruga R."/>
            <person name="Fei Z."/>
            <person name="Rose J.K."/>
            <person name="Zamir D."/>
            <person name="Carrari F."/>
            <person name="Giovannoni J.J."/>
            <person name="Weigel D."/>
            <person name="Usadel B."/>
            <person name="Fernie A.R."/>
        </authorList>
    </citation>
    <scope>NUCLEOTIDE SEQUENCE [LARGE SCALE GENOMIC DNA]</scope>
    <source>
        <strain evidence="4">cv. LA0716</strain>
    </source>
</reference>
<feature type="region of interest" description="Disordered" evidence="1">
    <location>
        <begin position="103"/>
        <end position="123"/>
    </location>
</feature>
<organism evidence="4 5">
    <name type="scientific">Solanum pennellii</name>
    <name type="common">Tomato</name>
    <name type="synonym">Lycopersicon pennellii</name>
    <dbReference type="NCBI Taxonomy" id="28526"/>
    <lineage>
        <taxon>Eukaryota</taxon>
        <taxon>Viridiplantae</taxon>
        <taxon>Streptophyta</taxon>
        <taxon>Embryophyta</taxon>
        <taxon>Tracheophyta</taxon>
        <taxon>Spermatophyta</taxon>
        <taxon>Magnoliopsida</taxon>
        <taxon>eudicotyledons</taxon>
        <taxon>Gunneridae</taxon>
        <taxon>Pentapetalae</taxon>
        <taxon>asterids</taxon>
        <taxon>lamiids</taxon>
        <taxon>Solanales</taxon>
        <taxon>Solanaceae</taxon>
        <taxon>Solanoideae</taxon>
        <taxon>Solaneae</taxon>
        <taxon>Solanum</taxon>
        <taxon>Solanum subgen. Lycopersicon</taxon>
    </lineage>
</organism>
<dbReference type="InterPro" id="IPR012337">
    <property type="entry name" value="RNaseH-like_sf"/>
</dbReference>
<accession>A0ABM1VGG1</accession>
<dbReference type="Pfam" id="PF04937">
    <property type="entry name" value="DUF659"/>
    <property type="match status" value="1"/>
</dbReference>
<feature type="compositionally biased region" description="Basic and acidic residues" evidence="1">
    <location>
        <begin position="687"/>
        <end position="709"/>
    </location>
</feature>
<evidence type="ECO:0000313" key="5">
    <source>
        <dbReference type="RefSeq" id="XP_027774829.1"/>
    </source>
</evidence>
<keyword evidence="4" id="KW-1185">Reference proteome</keyword>
<feature type="region of interest" description="Disordered" evidence="1">
    <location>
        <begin position="894"/>
        <end position="914"/>
    </location>
</feature>
<dbReference type="Pfam" id="PF05699">
    <property type="entry name" value="Dimer_Tnp_hAT"/>
    <property type="match status" value="1"/>
</dbReference>
<gene>
    <name evidence="5" type="primary">LOC107028774</name>
</gene>
<evidence type="ECO:0000259" key="3">
    <source>
        <dbReference type="Pfam" id="PF05699"/>
    </source>
</evidence>
<protein>
    <submittedName>
        <fullName evidence="5">Uncharacterized protein LOC107028774 isoform X1</fullName>
    </submittedName>
</protein>
<evidence type="ECO:0000259" key="2">
    <source>
        <dbReference type="Pfam" id="PF04937"/>
    </source>
</evidence>
<feature type="domain" description="HAT C-terminal dimerisation" evidence="3">
    <location>
        <begin position="574"/>
        <end position="620"/>
    </location>
</feature>
<reference evidence="5" key="2">
    <citation type="submission" date="2025-08" db="UniProtKB">
        <authorList>
            <consortium name="RefSeq"/>
        </authorList>
    </citation>
    <scope>IDENTIFICATION</scope>
</reference>
<feature type="domain" description="DUF659" evidence="2">
    <location>
        <begin position="199"/>
        <end position="349"/>
    </location>
</feature>
<sequence>MADASKKRDIGWNYGTQGATKDSVTCNFCGSTFNGGITRHKQHLVGGFKNVKQCAACPSEIREEIRAYMQNKIANNPKFQMRQPEEFVDIDDLDEMDDYAEMRPPSKTQKISSSGGSSTARSVTKGPLNLYFSQKSTQKGGLEKGGGIEETKKILRERAVSAFAIWMYDAGLPFNCVNHKSFDKFIEAVGQHGPGMKPPTFHEVRVTHLKKEVDKVEKIVEEHKVQWTKFGCSIMMDKWTARNGKMIINILVNSPIGSVFLGSVDASNESTDSTKMYKLFESTIERIGPEKVVQIVTDNASENVKAGSMIMGAYPHIYWTPCAAHCINLIFGDIFKVKPYASVFKKAIRIHSYISQRPLLLNLMRKFTKERNLVKPAKTRFATAFLTLRAMYIQRKNLKTLVLSTEWNSSKFAKETSGKEVANLLISIHFWNDVVRALTVCSPLTKVLRLVDGEKKPPMGYIYEAMDRAKEAIAHGFRGVQKHYEKVFQIIDARWSEQLHRPLHAAGHVLNPGLYYKAEEEGTLLQSLWTEYYACVEKLVRDTTIQDALIAELPKYKMADGLFGCGPAKRARDTRSPVEWWSLFGSETPNLQKFAMKVLSLTCSSSGCERNWSVFEHVLWNPFEDIVPRAKPAEALPSGVATEKKDAKQKATKKLNLLSFGEEAEEEEKELVAVSSRIRSSHDVLDDPRLLKDGKHDQALDSSEGKSTRDVQLTIREALGSKKEASRKESEAGFQESLNSDEDEAGFDARMRQQILKRRKELGDPTPKQKLLSENRNARNRSPSPSRCSRSDAKHDDDQPKVDKLSLKRKGIGSEARAERMANANTDLQLLSGPERERQLLKQKKRGRKGHEEDMLAKLEKFKAGLSAKANESANAVKEEELSDWAAVTLKFTPEPGKDKMSRSEDPNDYVVHDPLLEKGKEKFNKMMAKQKRREREWAGKSLT</sequence>
<dbReference type="InterPro" id="IPR008906">
    <property type="entry name" value="HATC_C_dom"/>
</dbReference>
<feature type="region of interest" description="Disordered" evidence="1">
    <location>
        <begin position="687"/>
        <end position="854"/>
    </location>
</feature>